<keyword evidence="2" id="KW-0808">Transferase</keyword>
<dbReference type="EMBL" id="CADCTB010000192">
    <property type="protein sequence ID" value="CAA9268214.1"/>
    <property type="molecule type" value="Genomic_DNA"/>
</dbReference>
<proteinExistence type="predicted"/>
<feature type="non-terminal residue" evidence="2">
    <location>
        <position position="259"/>
    </location>
</feature>
<feature type="compositionally biased region" description="Low complexity" evidence="1">
    <location>
        <begin position="138"/>
        <end position="151"/>
    </location>
</feature>
<feature type="compositionally biased region" description="Basic residues" evidence="1">
    <location>
        <begin position="152"/>
        <end position="168"/>
    </location>
</feature>
<keyword evidence="2" id="KW-0489">Methyltransferase</keyword>
<sequence>GRVLLTRRPGAAHRRQGPSLPDHPSGGRAVPHPRRRHPSRLDPGAAGRVDRAVAVGGQVPGPPPDPCRLRAFHAPGRPGHLSQGPGPAVDPGRRVPGRPHPGGGRRLRRTVDDPAAGGGRRRGLRAAGGLRGQGPGQRGVVPGRGLPVPGRAARRLRGHRRDRPRPHPARPSGAVARGQARPDRAPAGRHPRLLSSRHRPGGAAAGSPRRRLIHAGRDRRGAAALLAHRGPVGAARPPHGRPHRFSHRGPAARRSAAGV</sequence>
<name>A0A6J4J6A7_9ACTN</name>
<dbReference type="GO" id="GO:0032259">
    <property type="term" value="P:methylation"/>
    <property type="evidence" value="ECO:0007669"/>
    <property type="project" value="UniProtKB-KW"/>
</dbReference>
<dbReference type="GO" id="GO:0160107">
    <property type="term" value="F:tRNA (adenine(58)-N1)-methyltransferase activity"/>
    <property type="evidence" value="ECO:0007669"/>
    <property type="project" value="UniProtKB-EC"/>
</dbReference>
<gene>
    <name evidence="2" type="ORF">AVDCRST_MAG10-3125</name>
</gene>
<evidence type="ECO:0000313" key="2">
    <source>
        <dbReference type="EMBL" id="CAA9268214.1"/>
    </source>
</evidence>
<dbReference type="AlphaFoldDB" id="A0A6J4J6A7"/>
<feature type="compositionally biased region" description="Basic residues" evidence="1">
    <location>
        <begin position="238"/>
        <end position="251"/>
    </location>
</feature>
<reference evidence="2" key="1">
    <citation type="submission" date="2020-02" db="EMBL/GenBank/DDBJ databases">
        <authorList>
            <person name="Meier V. D."/>
        </authorList>
    </citation>
    <scope>NUCLEOTIDE SEQUENCE</scope>
    <source>
        <strain evidence="2">AVDCRST_MAG10</strain>
    </source>
</reference>
<feature type="non-terminal residue" evidence="2">
    <location>
        <position position="1"/>
    </location>
</feature>
<feature type="compositionally biased region" description="Low complexity" evidence="1">
    <location>
        <begin position="44"/>
        <end position="57"/>
    </location>
</feature>
<organism evidence="2">
    <name type="scientific">uncultured Acidimicrobiales bacterium</name>
    <dbReference type="NCBI Taxonomy" id="310071"/>
    <lineage>
        <taxon>Bacteria</taxon>
        <taxon>Bacillati</taxon>
        <taxon>Actinomycetota</taxon>
        <taxon>Acidimicrobiia</taxon>
        <taxon>Acidimicrobiales</taxon>
        <taxon>environmental samples</taxon>
    </lineage>
</organism>
<feature type="region of interest" description="Disordered" evidence="1">
    <location>
        <begin position="1"/>
        <end position="259"/>
    </location>
</feature>
<dbReference type="EC" id="2.1.1.220" evidence="2"/>
<evidence type="ECO:0000256" key="1">
    <source>
        <dbReference type="SAM" id="MobiDB-lite"/>
    </source>
</evidence>
<protein>
    <submittedName>
        <fullName evidence="2">tRNA (Adenine(58)-N(1))-methyltransferase</fullName>
        <ecNumber evidence="2">2.1.1.220</ecNumber>
    </submittedName>
</protein>
<feature type="compositionally biased region" description="Basic residues" evidence="1">
    <location>
        <begin position="187"/>
        <end position="200"/>
    </location>
</feature>
<accession>A0A6J4J6A7</accession>